<evidence type="ECO:0000256" key="1">
    <source>
        <dbReference type="SAM" id="Phobius"/>
    </source>
</evidence>
<dbReference type="InterPro" id="IPR000620">
    <property type="entry name" value="EamA_dom"/>
</dbReference>
<sequence>MLKYKEVIAFCVFFSLSFVFMSKVAKSVDPIVSTFITYGLAAAFFFIINVRSRKEIWDILTSQKKLVFKINLSTLVNTLLAFYVVIYISPIAYIMVFFSGLSFFNELLNRREVGRLEMSTNITATILAVAVSFLISDAGTYNTIIGLVLTLISTLFGAFYMRESANLHKETGISASQILSIRFFLVIILCGIYSLFAIPQHDININDFALLCLIAVMGSIIPLFLMQKSIKTLGAKMTAKFTPLTPILCLLFMVLIENQHFSALEISLTLLIALVMLYQANMKTHE</sequence>
<keyword evidence="1" id="KW-0812">Transmembrane</keyword>
<reference evidence="3 4" key="1">
    <citation type="submission" date="2020-09" db="EMBL/GenBank/DDBJ databases">
        <title>Complete genome sequence of an Arctic sea ice bacterium Marinomonas arctica BSI20414.</title>
        <authorList>
            <person name="Liao L."/>
            <person name="Chen B."/>
        </authorList>
    </citation>
    <scope>NUCLEOTIDE SEQUENCE [LARGE SCALE GENOMIC DNA]</scope>
    <source>
        <strain evidence="3 4">BSI20414</strain>
    </source>
</reference>
<evidence type="ECO:0000259" key="2">
    <source>
        <dbReference type="Pfam" id="PF00892"/>
    </source>
</evidence>
<feature type="transmembrane region" description="Helical" evidence="1">
    <location>
        <begin position="262"/>
        <end position="280"/>
    </location>
</feature>
<dbReference type="SUPFAM" id="SSF103481">
    <property type="entry name" value="Multidrug resistance efflux transporter EmrE"/>
    <property type="match status" value="1"/>
</dbReference>
<feature type="transmembrane region" description="Helical" evidence="1">
    <location>
        <begin position="7"/>
        <end position="25"/>
    </location>
</feature>
<dbReference type="KEGG" id="mard:IBG28_19595"/>
<dbReference type="Pfam" id="PF00892">
    <property type="entry name" value="EamA"/>
    <property type="match status" value="1"/>
</dbReference>
<dbReference type="AlphaFoldDB" id="A0A7H1JCJ0"/>
<proteinExistence type="predicted"/>
<dbReference type="OrthoDB" id="5918750at2"/>
<dbReference type="GO" id="GO:0016020">
    <property type="term" value="C:membrane"/>
    <property type="evidence" value="ECO:0007669"/>
    <property type="project" value="InterPro"/>
</dbReference>
<feature type="transmembrane region" description="Helical" evidence="1">
    <location>
        <begin position="208"/>
        <end position="226"/>
    </location>
</feature>
<evidence type="ECO:0000313" key="4">
    <source>
        <dbReference type="Proteomes" id="UP000516370"/>
    </source>
</evidence>
<dbReference type="Proteomes" id="UP000516370">
    <property type="component" value="Chromosome"/>
</dbReference>
<keyword evidence="1" id="KW-1133">Transmembrane helix</keyword>
<feature type="transmembrane region" description="Helical" evidence="1">
    <location>
        <begin position="141"/>
        <end position="161"/>
    </location>
</feature>
<name>A0A7H1JCJ0_9GAMM</name>
<keyword evidence="1" id="KW-0472">Membrane</keyword>
<feature type="transmembrane region" description="Helical" evidence="1">
    <location>
        <begin position="31"/>
        <end position="50"/>
    </location>
</feature>
<gene>
    <name evidence="3" type="ORF">IBG28_19595</name>
</gene>
<feature type="transmembrane region" description="Helical" evidence="1">
    <location>
        <begin position="173"/>
        <end position="196"/>
    </location>
</feature>
<protein>
    <submittedName>
        <fullName evidence="3">DMT family transporter</fullName>
    </submittedName>
</protein>
<keyword evidence="4" id="KW-1185">Reference proteome</keyword>
<evidence type="ECO:0000313" key="3">
    <source>
        <dbReference type="EMBL" id="QNT08206.1"/>
    </source>
</evidence>
<dbReference type="EMBL" id="CP061081">
    <property type="protein sequence ID" value="QNT08206.1"/>
    <property type="molecule type" value="Genomic_DNA"/>
</dbReference>
<dbReference type="InterPro" id="IPR037185">
    <property type="entry name" value="EmrE-like"/>
</dbReference>
<organism evidence="3 4">
    <name type="scientific">Marinomonas arctica</name>
    <dbReference type="NCBI Taxonomy" id="383750"/>
    <lineage>
        <taxon>Bacteria</taxon>
        <taxon>Pseudomonadati</taxon>
        <taxon>Pseudomonadota</taxon>
        <taxon>Gammaproteobacteria</taxon>
        <taxon>Oceanospirillales</taxon>
        <taxon>Oceanospirillaceae</taxon>
        <taxon>Marinomonas</taxon>
    </lineage>
</organism>
<feature type="domain" description="EamA" evidence="2">
    <location>
        <begin position="145"/>
        <end position="274"/>
    </location>
</feature>
<feature type="transmembrane region" description="Helical" evidence="1">
    <location>
        <begin position="238"/>
        <end position="256"/>
    </location>
</feature>
<accession>A0A7H1JCJ0</accession>